<accession>A0ABX9XCA9</accession>
<organism evidence="3 4">
    <name type="scientific">Pseudomonas neustonica</name>
    <dbReference type="NCBI Taxonomy" id="2487346"/>
    <lineage>
        <taxon>Bacteria</taxon>
        <taxon>Pseudomonadati</taxon>
        <taxon>Pseudomonadota</taxon>
        <taxon>Gammaproteobacteria</taxon>
        <taxon>Pseudomonadales</taxon>
        <taxon>Pseudomonadaceae</taxon>
        <taxon>Pseudomonas</taxon>
    </lineage>
</organism>
<keyword evidence="1" id="KW-1133">Transmembrane helix</keyword>
<dbReference type="EMBL" id="RKKU01000063">
    <property type="protein sequence ID" value="ROZ80077.1"/>
    <property type="molecule type" value="Genomic_DNA"/>
</dbReference>
<evidence type="ECO:0000313" key="3">
    <source>
        <dbReference type="EMBL" id="ROZ80077.1"/>
    </source>
</evidence>
<feature type="transmembrane region" description="Helical" evidence="1">
    <location>
        <begin position="12"/>
        <end position="29"/>
    </location>
</feature>
<evidence type="ECO:0000313" key="4">
    <source>
        <dbReference type="Proteomes" id="UP000275199"/>
    </source>
</evidence>
<name>A0ABX9XCA9_9PSED</name>
<keyword evidence="1" id="KW-0812">Transmembrane</keyword>
<proteinExistence type="predicted"/>
<dbReference type="InterPro" id="IPR041208">
    <property type="entry name" value="Cap15"/>
</dbReference>
<evidence type="ECO:0000259" key="2">
    <source>
        <dbReference type="Pfam" id="PF18153"/>
    </source>
</evidence>
<feature type="domain" description="CD-NTase-associated protein 15" evidence="2">
    <location>
        <begin position="77"/>
        <end position="194"/>
    </location>
</feature>
<feature type="transmembrane region" description="Helical" evidence="1">
    <location>
        <begin position="41"/>
        <end position="62"/>
    </location>
</feature>
<protein>
    <recommendedName>
        <fullName evidence="2">CD-NTase-associated protein 15 domain-containing protein</fullName>
    </recommendedName>
</protein>
<dbReference type="Pfam" id="PF18153">
    <property type="entry name" value="Cap15_CD_rec"/>
    <property type="match status" value="1"/>
</dbReference>
<evidence type="ECO:0000256" key="1">
    <source>
        <dbReference type="SAM" id="Phobius"/>
    </source>
</evidence>
<dbReference type="Proteomes" id="UP000275199">
    <property type="component" value="Unassembled WGS sequence"/>
</dbReference>
<dbReference type="RefSeq" id="WP_123891508.1">
    <property type="nucleotide sequence ID" value="NZ_RKKU01000063.1"/>
</dbReference>
<sequence>MFNLISPLKMISVVLMLFGFGAIAAIYTLEKTQFSAANPYRTVMILASMYDLLLLCLAHFGWRWIWRKIPLLSSLLFPDLNGQWRMTIHWSGVDGRGEVEANAVIKQSFVSFSIEVQSDGSDSETLVVQPKKDPESGRPILYYVYRVIPKGGQDSAASSYEGAAILKFFEEDSHGLRGNYFTSRNTQGRFELQRLKT</sequence>
<gene>
    <name evidence="3" type="ORF">EF096_20205</name>
</gene>
<keyword evidence="4" id="KW-1185">Reference proteome</keyword>
<comment type="caution">
    <text evidence="3">The sequence shown here is derived from an EMBL/GenBank/DDBJ whole genome shotgun (WGS) entry which is preliminary data.</text>
</comment>
<reference evidence="3 4" key="1">
    <citation type="submission" date="2018-11" db="EMBL/GenBank/DDBJ databases">
        <authorList>
            <person name="Jang G.I."/>
            <person name="Hwang C.Y."/>
        </authorList>
    </citation>
    <scope>NUCLEOTIDE SEQUENCE [LARGE SCALE GENOMIC DNA]</scope>
    <source>
        <strain evidence="3 4">SSM26</strain>
    </source>
</reference>
<keyword evidence="1" id="KW-0472">Membrane</keyword>